<name>A0A1L7N0Q4_9CAUD</name>
<dbReference type="KEGG" id="vg:40074472"/>
<organism evidence="9 10">
    <name type="scientific">Ralstonia phage RP12</name>
    <dbReference type="NCBI Taxonomy" id="1923889"/>
    <lineage>
        <taxon>Viruses</taxon>
        <taxon>Duplodnaviria</taxon>
        <taxon>Heunggongvirae</taxon>
        <taxon>Uroviricota</taxon>
        <taxon>Caudoviricetes</taxon>
        <taxon>Chimalliviridae</taxon>
        <taxon>Ripduovirus</taxon>
        <taxon>Ripduovirus RP12</taxon>
    </lineage>
</organism>
<comment type="cofactor">
    <cofactor evidence="1">
        <name>[4Fe-4S] cluster</name>
        <dbReference type="ChEBI" id="CHEBI:49883"/>
    </cofactor>
</comment>
<evidence type="ECO:0000256" key="4">
    <source>
        <dbReference type="ARBA" id="ARBA00022723"/>
    </source>
</evidence>
<dbReference type="GO" id="GO:0016491">
    <property type="term" value="F:oxidoreductase activity"/>
    <property type="evidence" value="ECO:0007669"/>
    <property type="project" value="InterPro"/>
</dbReference>
<dbReference type="EMBL" id="AP017924">
    <property type="protein sequence ID" value="BAW19051.1"/>
    <property type="molecule type" value="Genomic_DNA"/>
</dbReference>
<keyword evidence="6" id="KW-0411">Iron-sulfur</keyword>
<proteinExistence type="inferred from homology"/>
<evidence type="ECO:0000313" key="10">
    <source>
        <dbReference type="Proteomes" id="UP000222831"/>
    </source>
</evidence>
<dbReference type="SUPFAM" id="SSF102114">
    <property type="entry name" value="Radical SAM enzymes"/>
    <property type="match status" value="1"/>
</dbReference>
<protein>
    <recommendedName>
        <fullName evidence="8">Radical SAM core domain-containing protein</fullName>
    </recommendedName>
</protein>
<evidence type="ECO:0000256" key="3">
    <source>
        <dbReference type="ARBA" id="ARBA00022691"/>
    </source>
</evidence>
<dbReference type="Gene3D" id="3.20.20.70">
    <property type="entry name" value="Aldolase class I"/>
    <property type="match status" value="1"/>
</dbReference>
<dbReference type="PANTHER" id="PTHR43273">
    <property type="entry name" value="ANAEROBIC SULFATASE-MATURATING ENZYME HOMOLOG ASLB-RELATED"/>
    <property type="match status" value="1"/>
</dbReference>
<evidence type="ECO:0000259" key="8">
    <source>
        <dbReference type="PROSITE" id="PS51918"/>
    </source>
</evidence>
<dbReference type="InterPro" id="IPR007197">
    <property type="entry name" value="rSAM"/>
</dbReference>
<dbReference type="InterPro" id="IPR023867">
    <property type="entry name" value="Sulphatase_maturase_rSAM"/>
</dbReference>
<feature type="domain" description="Radical SAM core" evidence="8">
    <location>
        <begin position="1"/>
        <end position="230"/>
    </location>
</feature>
<comment type="similarity">
    <text evidence="7">Belongs to the radical SAM superfamily. Anaerobic sulfatase-maturating enzyme family.</text>
</comment>
<evidence type="ECO:0000256" key="2">
    <source>
        <dbReference type="ARBA" id="ARBA00022485"/>
    </source>
</evidence>
<sequence length="360" mass="41808">MNYDNIQDVSIYVGPACNFNCTYCDRAYVNNVGVDSAECDPALVDFVVDVVLHSERPMVSFHGGEPFVYIKTMEKIIEAVLERVPDFKERGAIFFIQTNGSLITRQRAFFEKYKEVLYVSISYDFKYQGDNRTAYDIDSTLQLLNDLGIGTNLQYVIPTYDKNACDHAAYSEVMRLFSKFKLGQLNLILLRHIRQEDKFETVIADESIDLKGFFLGFMRFVQLLYVSGINVHIDGHANKIDKNYYNNHKQMVLAPNGLIVPEYQFIEYDDYDFAIGRWKPYVEISRDQMPEKAAKKIRKECQTCPMADICGLRYHYAMFDMDPPTPQRCKEFYSLNLIAIKHLYKLKEQPTLLHHLGVQQ</sequence>
<dbReference type="Pfam" id="PF04055">
    <property type="entry name" value="Radical_SAM"/>
    <property type="match status" value="1"/>
</dbReference>
<dbReference type="GeneID" id="40074472"/>
<evidence type="ECO:0000256" key="7">
    <source>
        <dbReference type="ARBA" id="ARBA00023601"/>
    </source>
</evidence>
<keyword evidence="3" id="KW-0949">S-adenosyl-L-methionine</keyword>
<evidence type="ECO:0000313" key="9">
    <source>
        <dbReference type="EMBL" id="BAW19051.1"/>
    </source>
</evidence>
<dbReference type="SFLD" id="SFLDG01067">
    <property type="entry name" value="SPASM/twitch_domain_containing"/>
    <property type="match status" value="1"/>
</dbReference>
<dbReference type="GO" id="GO:0046872">
    <property type="term" value="F:metal ion binding"/>
    <property type="evidence" value="ECO:0007669"/>
    <property type="project" value="UniProtKB-KW"/>
</dbReference>
<dbReference type="RefSeq" id="YP_009598770.1">
    <property type="nucleotide sequence ID" value="NC_041911.1"/>
</dbReference>
<dbReference type="InterPro" id="IPR000385">
    <property type="entry name" value="MoaA_NifB_PqqE_Fe-S-bd_CS"/>
</dbReference>
<evidence type="ECO:0000256" key="5">
    <source>
        <dbReference type="ARBA" id="ARBA00023004"/>
    </source>
</evidence>
<accession>A0A1L7N0Q4</accession>
<evidence type="ECO:0000256" key="1">
    <source>
        <dbReference type="ARBA" id="ARBA00001966"/>
    </source>
</evidence>
<dbReference type="GO" id="GO:0051539">
    <property type="term" value="F:4 iron, 4 sulfur cluster binding"/>
    <property type="evidence" value="ECO:0007669"/>
    <property type="project" value="UniProtKB-KW"/>
</dbReference>
<keyword evidence="4" id="KW-0479">Metal-binding</keyword>
<keyword evidence="10" id="KW-1185">Reference proteome</keyword>
<dbReference type="InterPro" id="IPR013785">
    <property type="entry name" value="Aldolase_TIM"/>
</dbReference>
<evidence type="ECO:0000256" key="6">
    <source>
        <dbReference type="ARBA" id="ARBA00023014"/>
    </source>
</evidence>
<reference evidence="9 10" key="1">
    <citation type="submission" date="2016-12" db="EMBL/GenBank/DDBJ databases">
        <title>Characterization of two jumbo phages RP12 and RP31 infecting the phytopathogen Ralstonia solanacearum.</title>
        <authorList>
            <person name="Kawasaki T."/>
            <person name="Yoshikawa G."/>
            <person name="Ogata H."/>
            <person name="Yamada T."/>
        </authorList>
    </citation>
    <scope>NUCLEOTIDE SEQUENCE [LARGE SCALE GENOMIC DNA]</scope>
    <source>
        <strain evidence="9 10">RP12</strain>
    </source>
</reference>
<dbReference type="PANTHER" id="PTHR43273:SF3">
    <property type="entry name" value="ANAEROBIC SULFATASE-MATURATING ENZYME HOMOLOG ASLB-RELATED"/>
    <property type="match status" value="1"/>
</dbReference>
<keyword evidence="5" id="KW-0408">Iron</keyword>
<dbReference type="CDD" id="cd01335">
    <property type="entry name" value="Radical_SAM"/>
    <property type="match status" value="1"/>
</dbReference>
<dbReference type="Proteomes" id="UP000222831">
    <property type="component" value="Segment"/>
</dbReference>
<dbReference type="PROSITE" id="PS51918">
    <property type="entry name" value="RADICAL_SAM"/>
    <property type="match status" value="1"/>
</dbReference>
<dbReference type="PROSITE" id="PS01305">
    <property type="entry name" value="MOAA_NIFB_PQQE"/>
    <property type="match status" value="1"/>
</dbReference>
<dbReference type="InterPro" id="IPR058240">
    <property type="entry name" value="rSAM_sf"/>
</dbReference>
<keyword evidence="2" id="KW-0004">4Fe-4S</keyword>
<dbReference type="SFLD" id="SFLDS00029">
    <property type="entry name" value="Radical_SAM"/>
    <property type="match status" value="1"/>
</dbReference>